<dbReference type="Pfam" id="PF02984">
    <property type="entry name" value="Cyclin_C"/>
    <property type="match status" value="1"/>
</dbReference>
<dbReference type="InterPro" id="IPR004367">
    <property type="entry name" value="Cyclin_C-dom"/>
</dbReference>
<accession>A0ABQ9LQT2</accession>
<dbReference type="InterPro" id="IPR036915">
    <property type="entry name" value="Cyclin-like_sf"/>
</dbReference>
<gene>
    <name evidence="9" type="ORF">P3X46_020424</name>
</gene>
<evidence type="ECO:0000256" key="3">
    <source>
        <dbReference type="ARBA" id="ARBA00023127"/>
    </source>
</evidence>
<evidence type="ECO:0000256" key="2">
    <source>
        <dbReference type="ARBA" id="ARBA00022618"/>
    </source>
</evidence>
<dbReference type="InterPro" id="IPR006671">
    <property type="entry name" value="Cyclin_N"/>
</dbReference>
<feature type="domain" description="Cyclin-like" evidence="7">
    <location>
        <begin position="55"/>
        <end position="141"/>
    </location>
</feature>
<evidence type="ECO:0000256" key="6">
    <source>
        <dbReference type="RuleBase" id="RU000383"/>
    </source>
</evidence>
<evidence type="ECO:0000313" key="9">
    <source>
        <dbReference type="EMBL" id="KAJ9168951.1"/>
    </source>
</evidence>
<comment type="subunit">
    <text evidence="1">Interacts with the CDC2 protein kinase to form a serine/threonine kinase holoenzyme complex also known as maturation promoting factor (MPF). The cyclin subunit imparts substrate specificity to the complex.</text>
</comment>
<evidence type="ECO:0000256" key="1">
    <source>
        <dbReference type="ARBA" id="ARBA00011177"/>
    </source>
</evidence>
<keyword evidence="3 6" id="KW-0195">Cyclin</keyword>
<evidence type="ECO:0000256" key="5">
    <source>
        <dbReference type="ARBA" id="ARBA00032263"/>
    </source>
</evidence>
<dbReference type="Pfam" id="PF00134">
    <property type="entry name" value="Cyclin_N"/>
    <property type="match status" value="1"/>
</dbReference>
<evidence type="ECO:0000313" key="10">
    <source>
        <dbReference type="Proteomes" id="UP001174677"/>
    </source>
</evidence>
<reference evidence="9" key="1">
    <citation type="journal article" date="2023" name="Plant Biotechnol. J.">
        <title>Chromosome-level wild Hevea brasiliensis genome provides new tools for genomic-assisted breeding and valuable loci to elevate rubber yield.</title>
        <authorList>
            <person name="Cheng H."/>
            <person name="Song X."/>
            <person name="Hu Y."/>
            <person name="Wu T."/>
            <person name="Yang Q."/>
            <person name="An Z."/>
            <person name="Feng S."/>
            <person name="Deng Z."/>
            <person name="Wu W."/>
            <person name="Zeng X."/>
            <person name="Tu M."/>
            <person name="Wang X."/>
            <person name="Huang H."/>
        </authorList>
    </citation>
    <scope>NUCLEOTIDE SEQUENCE</scope>
    <source>
        <strain evidence="9">MT/VB/25A 57/8</strain>
    </source>
</reference>
<dbReference type="PANTHER" id="PTHR10177">
    <property type="entry name" value="CYCLINS"/>
    <property type="match status" value="1"/>
</dbReference>
<feature type="domain" description="Cyclin C-terminal" evidence="8">
    <location>
        <begin position="150"/>
        <end position="278"/>
    </location>
</feature>
<keyword evidence="10" id="KW-1185">Reference proteome</keyword>
<dbReference type="EMBL" id="JARPOI010000011">
    <property type="protein sequence ID" value="KAJ9168951.1"/>
    <property type="molecule type" value="Genomic_DNA"/>
</dbReference>
<sequence>MDFDLENPLTSLKEHQFDTIPDLFASESDHMPSINFLTCLETCDFYSSFRQEAISLILQAQYSCNFEPILAYLAINYMDRFVSRQEIPRGKPWILRLLVISCLSLAAKMKNAHFSLSNFQREESFIFDVQTINRMELLILDALNWRMRSITPFSFVHFFISSFELKDPPLTQALKDRATEIILQAHNEKKLLEFKPSIIAASALLLSSHELFPVQFPSFRCSISSCERVNRDQLIKCFNALKEMVEMDWYNSTMDTVSSTRTPLSVLDRHCIKSESQTTNISATALPQNREIKRRSKRLAITASDNMVQLNFADSSRANNSVSRGNLQLVNSSSAITEPTEE</sequence>
<dbReference type="Gene3D" id="1.10.472.10">
    <property type="entry name" value="Cyclin-like"/>
    <property type="match status" value="2"/>
</dbReference>
<dbReference type="Proteomes" id="UP001174677">
    <property type="component" value="Chromosome 11"/>
</dbReference>
<dbReference type="SMART" id="SM01332">
    <property type="entry name" value="Cyclin_C"/>
    <property type="match status" value="1"/>
</dbReference>
<dbReference type="InterPro" id="IPR013763">
    <property type="entry name" value="Cyclin-like_dom"/>
</dbReference>
<dbReference type="InterPro" id="IPR039361">
    <property type="entry name" value="Cyclin"/>
</dbReference>
<comment type="similarity">
    <text evidence="6">Belongs to the cyclin family.</text>
</comment>
<evidence type="ECO:0000256" key="4">
    <source>
        <dbReference type="ARBA" id="ARBA00023306"/>
    </source>
</evidence>
<name>A0ABQ9LQT2_HEVBR</name>
<keyword evidence="4" id="KW-0131">Cell cycle</keyword>
<evidence type="ECO:0000259" key="7">
    <source>
        <dbReference type="SMART" id="SM00385"/>
    </source>
</evidence>
<dbReference type="SUPFAM" id="SSF47954">
    <property type="entry name" value="Cyclin-like"/>
    <property type="match status" value="2"/>
</dbReference>
<evidence type="ECO:0000259" key="8">
    <source>
        <dbReference type="SMART" id="SM01332"/>
    </source>
</evidence>
<organism evidence="9 10">
    <name type="scientific">Hevea brasiliensis</name>
    <name type="common">Para rubber tree</name>
    <name type="synonym">Siphonia brasiliensis</name>
    <dbReference type="NCBI Taxonomy" id="3981"/>
    <lineage>
        <taxon>Eukaryota</taxon>
        <taxon>Viridiplantae</taxon>
        <taxon>Streptophyta</taxon>
        <taxon>Embryophyta</taxon>
        <taxon>Tracheophyta</taxon>
        <taxon>Spermatophyta</taxon>
        <taxon>Magnoliopsida</taxon>
        <taxon>eudicotyledons</taxon>
        <taxon>Gunneridae</taxon>
        <taxon>Pentapetalae</taxon>
        <taxon>rosids</taxon>
        <taxon>fabids</taxon>
        <taxon>Malpighiales</taxon>
        <taxon>Euphorbiaceae</taxon>
        <taxon>Crotonoideae</taxon>
        <taxon>Micrandreae</taxon>
        <taxon>Hevea</taxon>
    </lineage>
</organism>
<keyword evidence="2" id="KW-0132">Cell division</keyword>
<comment type="caution">
    <text evidence="9">The sequence shown here is derived from an EMBL/GenBank/DDBJ whole genome shotgun (WGS) entry which is preliminary data.</text>
</comment>
<proteinExistence type="inferred from homology"/>
<feature type="domain" description="Cyclin-like" evidence="7">
    <location>
        <begin position="154"/>
        <end position="243"/>
    </location>
</feature>
<dbReference type="CDD" id="cd20544">
    <property type="entry name" value="CYCLIN_AtCycD-like_rpt2"/>
    <property type="match status" value="1"/>
</dbReference>
<protein>
    <recommendedName>
        <fullName evidence="5">B-like cyclin</fullName>
    </recommendedName>
</protein>
<dbReference type="SMART" id="SM00385">
    <property type="entry name" value="CYCLIN"/>
    <property type="match status" value="2"/>
</dbReference>